<evidence type="ECO:0000259" key="1">
    <source>
        <dbReference type="SMART" id="SM00900"/>
    </source>
</evidence>
<feature type="domain" description="FMN-binding" evidence="1">
    <location>
        <begin position="48"/>
        <end position="122"/>
    </location>
</feature>
<sequence length="122" mass="13015">MKKNYVALLLISTLLGVLLFGCGEKAVATSEPADLKYNDGVYEGVGKGFKGDIKLNVIIEDGKIADIKIVEMKETSGIGDVAVQEVVDMVIKNQTLDVDVVTGATISSEATINTIKKILEDI</sequence>
<proteinExistence type="predicted"/>
<evidence type="ECO:0000313" key="2">
    <source>
        <dbReference type="EMBL" id="SCY31795.1"/>
    </source>
</evidence>
<keyword evidence="3" id="KW-1185">Reference proteome</keyword>
<dbReference type="Proteomes" id="UP000198636">
    <property type="component" value="Unassembled WGS sequence"/>
</dbReference>
<name>A0A1G5EXR7_9FIRM</name>
<organism evidence="2 3">
    <name type="scientific">Alkaliphilus peptidifermentans DSM 18978</name>
    <dbReference type="NCBI Taxonomy" id="1120976"/>
    <lineage>
        <taxon>Bacteria</taxon>
        <taxon>Bacillati</taxon>
        <taxon>Bacillota</taxon>
        <taxon>Clostridia</taxon>
        <taxon>Peptostreptococcales</taxon>
        <taxon>Natronincolaceae</taxon>
        <taxon>Alkaliphilus</taxon>
    </lineage>
</organism>
<dbReference type="AlphaFoldDB" id="A0A1G5EXR7"/>
<dbReference type="STRING" id="1120976.SAMN03080606_01262"/>
<protein>
    <submittedName>
        <fullName evidence="2">FMN-binding domain-containing protein</fullName>
    </submittedName>
</protein>
<dbReference type="InterPro" id="IPR007329">
    <property type="entry name" value="FMN-bd"/>
</dbReference>
<dbReference type="SMART" id="SM00900">
    <property type="entry name" value="FMN_bind"/>
    <property type="match status" value="1"/>
</dbReference>
<dbReference type="Pfam" id="PF04205">
    <property type="entry name" value="FMN_bind"/>
    <property type="match status" value="1"/>
</dbReference>
<reference evidence="2 3" key="1">
    <citation type="submission" date="2016-10" db="EMBL/GenBank/DDBJ databases">
        <authorList>
            <person name="de Groot N.N."/>
        </authorList>
    </citation>
    <scope>NUCLEOTIDE SEQUENCE [LARGE SCALE GENOMIC DNA]</scope>
    <source>
        <strain evidence="2 3">DSM 18978</strain>
    </source>
</reference>
<dbReference type="Gene3D" id="3.90.1010.20">
    <property type="match status" value="1"/>
</dbReference>
<evidence type="ECO:0000313" key="3">
    <source>
        <dbReference type="Proteomes" id="UP000198636"/>
    </source>
</evidence>
<gene>
    <name evidence="2" type="ORF">SAMN03080606_01262</name>
</gene>
<dbReference type="EMBL" id="FMUS01000006">
    <property type="protein sequence ID" value="SCY31795.1"/>
    <property type="molecule type" value="Genomic_DNA"/>
</dbReference>
<dbReference type="RefSeq" id="WP_091541256.1">
    <property type="nucleotide sequence ID" value="NZ_FMUS01000006.1"/>
</dbReference>
<dbReference type="GO" id="GO:0016020">
    <property type="term" value="C:membrane"/>
    <property type="evidence" value="ECO:0007669"/>
    <property type="project" value="InterPro"/>
</dbReference>
<dbReference type="PROSITE" id="PS51257">
    <property type="entry name" value="PROKAR_LIPOPROTEIN"/>
    <property type="match status" value="1"/>
</dbReference>
<accession>A0A1G5EXR7</accession>
<dbReference type="OrthoDB" id="9806398at2"/>
<dbReference type="GO" id="GO:0010181">
    <property type="term" value="F:FMN binding"/>
    <property type="evidence" value="ECO:0007669"/>
    <property type="project" value="InterPro"/>
</dbReference>